<reference evidence="1" key="1">
    <citation type="submission" date="2022-05" db="EMBL/GenBank/DDBJ databases">
        <title>The Musa troglodytarum L. genome provides insights into the mechanism of non-climacteric behaviour and enrichment of carotenoids.</title>
        <authorList>
            <person name="Wang J."/>
        </authorList>
    </citation>
    <scope>NUCLEOTIDE SEQUENCE</scope>
    <source>
        <tissue evidence="1">Leaf</tissue>
    </source>
</reference>
<sequence>MSSLFSANVARPCLGHTESMLQEQLQEDCMKPTTMHVSGKETMNIEKEKPAKLKQISQVHPTFPWRTIVTTCSHGISGLEMFRLSFPSLFE</sequence>
<proteinExistence type="predicted"/>
<dbReference type="EMBL" id="CP097504">
    <property type="protein sequence ID" value="URD88143.1"/>
    <property type="molecule type" value="Genomic_DNA"/>
</dbReference>
<accession>A0A9E7F6C8</accession>
<dbReference type="AlphaFoldDB" id="A0A9E7F6C8"/>
<evidence type="ECO:0000313" key="1">
    <source>
        <dbReference type="EMBL" id="URD88143.1"/>
    </source>
</evidence>
<evidence type="ECO:0000313" key="2">
    <source>
        <dbReference type="Proteomes" id="UP001055439"/>
    </source>
</evidence>
<protein>
    <submittedName>
        <fullName evidence="1">Uncharacterized protein</fullName>
    </submittedName>
</protein>
<name>A0A9E7F6C8_9LILI</name>
<organism evidence="1 2">
    <name type="scientific">Musa troglodytarum</name>
    <name type="common">fe'i banana</name>
    <dbReference type="NCBI Taxonomy" id="320322"/>
    <lineage>
        <taxon>Eukaryota</taxon>
        <taxon>Viridiplantae</taxon>
        <taxon>Streptophyta</taxon>
        <taxon>Embryophyta</taxon>
        <taxon>Tracheophyta</taxon>
        <taxon>Spermatophyta</taxon>
        <taxon>Magnoliopsida</taxon>
        <taxon>Liliopsida</taxon>
        <taxon>Zingiberales</taxon>
        <taxon>Musaceae</taxon>
        <taxon>Musa</taxon>
    </lineage>
</organism>
<gene>
    <name evidence="1" type="ORF">MUK42_28181</name>
</gene>
<keyword evidence="2" id="KW-1185">Reference proteome</keyword>
<dbReference type="Proteomes" id="UP001055439">
    <property type="component" value="Chromosome 2"/>
</dbReference>